<proteinExistence type="predicted"/>
<reference evidence="4 5" key="1">
    <citation type="submission" date="2020-12" db="EMBL/GenBank/DDBJ databases">
        <authorList>
            <person name="Ruan W."/>
            <person name="Khan S.A."/>
            <person name="Jeon C.O."/>
        </authorList>
    </citation>
    <scope>NUCLEOTIDE SEQUENCE [LARGE SCALE GENOMIC DNA]</scope>
    <source>
        <strain evidence="4 5">MA-13</strain>
    </source>
</reference>
<dbReference type="RefSeq" id="WP_205309757.1">
    <property type="nucleotide sequence ID" value="NZ_JAERPS020000002.1"/>
</dbReference>
<dbReference type="Gene3D" id="3.90.70.10">
    <property type="entry name" value="Cysteine proteinases"/>
    <property type="match status" value="1"/>
</dbReference>
<dbReference type="PROSITE" id="PS51257">
    <property type="entry name" value="PROKAR_LIPOPROTEIN"/>
    <property type="match status" value="1"/>
</dbReference>
<reference evidence="4 5" key="2">
    <citation type="submission" date="2021-08" db="EMBL/GenBank/DDBJ databases">
        <title>Rheinheimera aquimaris sp. nov., isolated from seawater of the East Sea in Korea.</title>
        <authorList>
            <person name="Kim K.H."/>
            <person name="Wenting R."/>
            <person name="Kim K.R."/>
            <person name="Jeon C.O."/>
        </authorList>
    </citation>
    <scope>NUCLEOTIDE SEQUENCE [LARGE SCALE GENOMIC DNA]</scope>
    <source>
        <strain evidence="4 5">MA-13</strain>
    </source>
</reference>
<dbReference type="InterPro" id="IPR017853">
    <property type="entry name" value="GH"/>
</dbReference>
<dbReference type="Pfam" id="PF13529">
    <property type="entry name" value="Peptidase_C39_2"/>
    <property type="match status" value="1"/>
</dbReference>
<gene>
    <name evidence="4" type="ORF">I4W93_008270</name>
</gene>
<dbReference type="InterPro" id="IPR039564">
    <property type="entry name" value="Peptidase_C39-like"/>
</dbReference>
<accession>A0ABS7X9W5</accession>
<dbReference type="SUPFAM" id="SSF51445">
    <property type="entry name" value="(Trans)glycosidases"/>
    <property type="match status" value="1"/>
</dbReference>
<evidence type="ECO:0000256" key="2">
    <source>
        <dbReference type="SAM" id="SignalP"/>
    </source>
</evidence>
<protein>
    <submittedName>
        <fullName evidence="4">C39 family peptidase</fullName>
    </submittedName>
</protein>
<keyword evidence="5" id="KW-1185">Reference proteome</keyword>
<feature type="compositionally biased region" description="Pro residues" evidence="1">
    <location>
        <begin position="27"/>
        <end position="40"/>
    </location>
</feature>
<feature type="domain" description="Peptidase C39-like" evidence="3">
    <location>
        <begin position="334"/>
        <end position="457"/>
    </location>
</feature>
<evidence type="ECO:0000313" key="5">
    <source>
        <dbReference type="Proteomes" id="UP000663814"/>
    </source>
</evidence>
<evidence type="ECO:0000259" key="3">
    <source>
        <dbReference type="Pfam" id="PF13529"/>
    </source>
</evidence>
<dbReference type="Proteomes" id="UP000663814">
    <property type="component" value="Unassembled WGS sequence"/>
</dbReference>
<dbReference type="EMBL" id="JAERPS020000002">
    <property type="protein sequence ID" value="MBZ9611592.1"/>
    <property type="molecule type" value="Genomic_DNA"/>
</dbReference>
<keyword evidence="2" id="KW-0732">Signal</keyword>
<evidence type="ECO:0000313" key="4">
    <source>
        <dbReference type="EMBL" id="MBZ9611592.1"/>
    </source>
</evidence>
<feature type="region of interest" description="Disordered" evidence="1">
    <location>
        <begin position="19"/>
        <end position="41"/>
    </location>
</feature>
<comment type="caution">
    <text evidence="4">The sequence shown here is derived from an EMBL/GenBank/DDBJ whole genome shotgun (WGS) entry which is preliminary data.</text>
</comment>
<feature type="chain" id="PRO_5045168546" evidence="2">
    <location>
        <begin position="22"/>
        <end position="508"/>
    </location>
</feature>
<feature type="signal peptide" evidence="2">
    <location>
        <begin position="1"/>
        <end position="21"/>
    </location>
</feature>
<evidence type="ECO:0000256" key="1">
    <source>
        <dbReference type="SAM" id="MobiDB-lite"/>
    </source>
</evidence>
<name>A0ABS7X9W5_9GAMM</name>
<sequence>MLKSTLSVITLLMLTGCGSSGSDTSVPTPPPTSTTPPPPVSNAVTVAENKLGAWLFYIDEPGLIRTNHADMATYLQSLGVKRVFIKISDINYQWASNKITFNENGVQCGVWQDACEPANLQYYKAAGIEPWAWTYNDTHSFSEQADMLYAAAKIGYQGFVLDIEAEFNGTEQPLHDLLQAYHSRLRQARAEGLIDNRFLLTATSWGNPKDQGMNIAIIDQYVDAHMPQTYVEKWGGSYLADIASTIQQGDCEYRQLGATKPIWHIVSHEDNIMTATSLDTFVQHAGPNASLWRIANASLATAPEAMNWQQLNYEPNDCSDNNLDLNLTSELLLVPYYSQLDNVNQPTATCSVTSLAMVTDFFGITQHSDSVRVPDQLYQRFGLLQNVPELSGAFNQLAAETGISARATGLTNGTFAQLQQHVSKGLPAIVHGWFTPPGHILVVTGYDGEYYTVHDPYGKWDLTKSGGYDTSVSGKNIRYPKAEFEHAINDNGSGDDLWLHLFAPQAAD</sequence>
<organism evidence="4 5">
    <name type="scientific">Rheinheimera maricola</name>
    <dbReference type="NCBI Taxonomy" id="2793282"/>
    <lineage>
        <taxon>Bacteria</taxon>
        <taxon>Pseudomonadati</taxon>
        <taxon>Pseudomonadota</taxon>
        <taxon>Gammaproteobacteria</taxon>
        <taxon>Chromatiales</taxon>
        <taxon>Chromatiaceae</taxon>
        <taxon>Rheinheimera</taxon>
    </lineage>
</organism>